<proteinExistence type="predicted"/>
<evidence type="ECO:0000256" key="1">
    <source>
        <dbReference type="ARBA" id="ARBA00022729"/>
    </source>
</evidence>
<dbReference type="Gene3D" id="3.40.190.10">
    <property type="entry name" value="Periplasmic binding protein-like II"/>
    <property type="match status" value="2"/>
</dbReference>
<evidence type="ECO:0000313" key="3">
    <source>
        <dbReference type="EMBL" id="MFC5365406.1"/>
    </source>
</evidence>
<dbReference type="AlphaFoldDB" id="A0ABD5R5W8"/>
<protein>
    <submittedName>
        <fullName evidence="3">Thiamine ABC transporter substrate binding subunit</fullName>
    </submittedName>
</protein>
<feature type="compositionally biased region" description="Gly residues" evidence="2">
    <location>
        <begin position="35"/>
        <end position="45"/>
    </location>
</feature>
<comment type="caution">
    <text evidence="3">The sequence shown here is derived from an EMBL/GenBank/DDBJ whole genome shotgun (WGS) entry which is preliminary data.</text>
</comment>
<dbReference type="PANTHER" id="PTHR30006:SF2">
    <property type="entry name" value="ABC TRANSPORTER SUBSTRATE-BINDING PROTEIN"/>
    <property type="match status" value="1"/>
</dbReference>
<dbReference type="InterPro" id="IPR006059">
    <property type="entry name" value="SBP"/>
</dbReference>
<dbReference type="PANTHER" id="PTHR30006">
    <property type="entry name" value="THIAMINE-BINDING PERIPLASMIC PROTEIN-RELATED"/>
    <property type="match status" value="1"/>
</dbReference>
<name>A0ABD5R5W8_9EURY</name>
<gene>
    <name evidence="3" type="ORF">ACFPJ5_00530</name>
</gene>
<keyword evidence="4" id="KW-1185">Reference proteome</keyword>
<reference evidence="3 4" key="1">
    <citation type="journal article" date="2019" name="Int. J. Syst. Evol. Microbiol.">
        <title>The Global Catalogue of Microorganisms (GCM) 10K type strain sequencing project: providing services to taxonomists for standard genome sequencing and annotation.</title>
        <authorList>
            <consortium name="The Broad Institute Genomics Platform"/>
            <consortium name="The Broad Institute Genome Sequencing Center for Infectious Disease"/>
            <person name="Wu L."/>
            <person name="Ma J."/>
        </authorList>
    </citation>
    <scope>NUCLEOTIDE SEQUENCE [LARGE SCALE GENOMIC DNA]</scope>
    <source>
        <strain evidence="3 4">CGMCC 1.12237</strain>
    </source>
</reference>
<evidence type="ECO:0000256" key="2">
    <source>
        <dbReference type="SAM" id="MobiDB-lite"/>
    </source>
</evidence>
<dbReference type="SUPFAM" id="SSF53850">
    <property type="entry name" value="Periplasmic binding protein-like II"/>
    <property type="match status" value="1"/>
</dbReference>
<feature type="compositionally biased region" description="Low complexity" evidence="2">
    <location>
        <begin position="46"/>
        <end position="58"/>
    </location>
</feature>
<dbReference type="NCBIfam" id="TIGR01254">
    <property type="entry name" value="sfuA"/>
    <property type="match status" value="1"/>
</dbReference>
<dbReference type="RefSeq" id="WP_227229299.1">
    <property type="nucleotide sequence ID" value="NZ_JAJCVJ010000001.1"/>
</dbReference>
<dbReference type="Proteomes" id="UP001596201">
    <property type="component" value="Unassembled WGS sequence"/>
</dbReference>
<dbReference type="Pfam" id="PF13416">
    <property type="entry name" value="SBP_bac_8"/>
    <property type="match status" value="1"/>
</dbReference>
<dbReference type="InterPro" id="IPR006311">
    <property type="entry name" value="TAT_signal"/>
</dbReference>
<dbReference type="PROSITE" id="PS51318">
    <property type="entry name" value="TAT"/>
    <property type="match status" value="1"/>
</dbReference>
<organism evidence="3 4">
    <name type="scientific">Salinirubrum litoreum</name>
    <dbReference type="NCBI Taxonomy" id="1126234"/>
    <lineage>
        <taxon>Archaea</taxon>
        <taxon>Methanobacteriati</taxon>
        <taxon>Methanobacteriota</taxon>
        <taxon>Stenosarchaea group</taxon>
        <taxon>Halobacteria</taxon>
        <taxon>Halobacteriales</taxon>
        <taxon>Haloferacaceae</taxon>
        <taxon>Salinirubrum</taxon>
    </lineage>
</organism>
<dbReference type="PROSITE" id="PS51257">
    <property type="entry name" value="PROKAR_LIPOPROTEIN"/>
    <property type="match status" value="1"/>
</dbReference>
<keyword evidence="1" id="KW-0732">Signal</keyword>
<dbReference type="EMBL" id="JBHSKX010000001">
    <property type="protein sequence ID" value="MFC5365406.1"/>
    <property type="molecule type" value="Genomic_DNA"/>
</dbReference>
<sequence length="376" mass="40566">MRRRAFLRRAGAGGATALLAGCVSRDAVPATEGGTDTGTGDGAGTDGATTGTTESGPTTLQVATYAPFVDAPSSSPGPWLKEQFESEFDATIEWQTPDTEINYFIERASRGVAVDADVYVGLDTDALIRVDEKLSEDLFVPAELSNAGNVKPGLQFDPQGRAIPFDTGYISLVYDENQAVAPETFDGLLAEEFAGDLITQNPQSSATGRAFLLHTIAAMGEDGYLDYWRRLVDNDVRILGSWSDAYAAYSEGEAPMVVSYSTDQVFANAEGQDLSKHQIRFLNDQGYANPEGMALFADADAPEVGRQFMDFMLRPAVQGEIAVRNVAFPATEDADVPADFAQYAKEPPEPVTFGYDELKGNVSEWVDAWSREVAQK</sequence>
<feature type="region of interest" description="Disordered" evidence="2">
    <location>
        <begin position="30"/>
        <end position="58"/>
    </location>
</feature>
<dbReference type="InterPro" id="IPR005948">
    <property type="entry name" value="ThiB-like"/>
</dbReference>
<evidence type="ECO:0000313" key="4">
    <source>
        <dbReference type="Proteomes" id="UP001596201"/>
    </source>
</evidence>
<accession>A0ABD5R5W8</accession>